<comment type="caution">
    <text evidence="2">The sequence shown here is derived from an EMBL/GenBank/DDBJ whole genome shotgun (WGS) entry which is preliminary data.</text>
</comment>
<feature type="region of interest" description="Disordered" evidence="1">
    <location>
        <begin position="117"/>
        <end position="137"/>
    </location>
</feature>
<dbReference type="EMBL" id="CM029053">
    <property type="protein sequence ID" value="KAG2546001.1"/>
    <property type="molecule type" value="Genomic_DNA"/>
</dbReference>
<feature type="compositionally biased region" description="Basic and acidic residues" evidence="1">
    <location>
        <begin position="128"/>
        <end position="137"/>
    </location>
</feature>
<evidence type="ECO:0000256" key="1">
    <source>
        <dbReference type="SAM" id="MobiDB-lite"/>
    </source>
</evidence>
<proteinExistence type="predicted"/>
<evidence type="ECO:0000313" key="3">
    <source>
        <dbReference type="Proteomes" id="UP000823388"/>
    </source>
</evidence>
<feature type="compositionally biased region" description="Polar residues" evidence="1">
    <location>
        <begin position="67"/>
        <end position="83"/>
    </location>
</feature>
<feature type="region of interest" description="Disordered" evidence="1">
    <location>
        <begin position="63"/>
        <end position="105"/>
    </location>
</feature>
<evidence type="ECO:0000313" key="2">
    <source>
        <dbReference type="EMBL" id="KAG2546001.1"/>
    </source>
</evidence>
<accession>A0A8T0N806</accession>
<dbReference type="AlphaFoldDB" id="A0A8T0N806"/>
<feature type="compositionally biased region" description="Polar residues" evidence="1">
    <location>
        <begin position="117"/>
        <end position="127"/>
    </location>
</feature>
<dbReference type="Proteomes" id="UP000823388">
    <property type="component" value="Chromosome 9K"/>
</dbReference>
<name>A0A8T0N806_PANVG</name>
<protein>
    <submittedName>
        <fullName evidence="2">Uncharacterized protein</fullName>
    </submittedName>
</protein>
<organism evidence="2 3">
    <name type="scientific">Panicum virgatum</name>
    <name type="common">Blackwell switchgrass</name>
    <dbReference type="NCBI Taxonomy" id="38727"/>
    <lineage>
        <taxon>Eukaryota</taxon>
        <taxon>Viridiplantae</taxon>
        <taxon>Streptophyta</taxon>
        <taxon>Embryophyta</taxon>
        <taxon>Tracheophyta</taxon>
        <taxon>Spermatophyta</taxon>
        <taxon>Magnoliopsida</taxon>
        <taxon>Liliopsida</taxon>
        <taxon>Poales</taxon>
        <taxon>Poaceae</taxon>
        <taxon>PACMAD clade</taxon>
        <taxon>Panicoideae</taxon>
        <taxon>Panicodae</taxon>
        <taxon>Paniceae</taxon>
        <taxon>Panicinae</taxon>
        <taxon>Panicum</taxon>
        <taxon>Panicum sect. Hiantes</taxon>
    </lineage>
</organism>
<reference evidence="2" key="1">
    <citation type="submission" date="2020-05" db="EMBL/GenBank/DDBJ databases">
        <title>WGS assembly of Panicum virgatum.</title>
        <authorList>
            <person name="Lovell J.T."/>
            <person name="Jenkins J."/>
            <person name="Shu S."/>
            <person name="Juenger T.E."/>
            <person name="Schmutz J."/>
        </authorList>
    </citation>
    <scope>NUCLEOTIDE SEQUENCE</scope>
    <source>
        <strain evidence="2">AP13</strain>
    </source>
</reference>
<sequence length="137" mass="14540">MSIAPSACFMAVEGNDVRSEDACDAMRRRGTTRGFASDQASFPMTHGMAAAAIPRARRRELVGSLGASATSTNTSVRVEQQGRSDGPTHLSRRRQKSIAAATGEPCPAIEADIAADFQTSEQGSKPVQDQKHKSCCN</sequence>
<gene>
    <name evidence="2" type="ORF">PVAP13_9KG027570</name>
</gene>
<keyword evidence="3" id="KW-1185">Reference proteome</keyword>